<dbReference type="Proteomes" id="UP000053144">
    <property type="component" value="Chromosome 7"/>
</dbReference>
<name>A0A0L9UWN5_PHAAN</name>
<evidence type="ECO:0000313" key="2">
    <source>
        <dbReference type="Proteomes" id="UP000053144"/>
    </source>
</evidence>
<dbReference type="EMBL" id="CM003377">
    <property type="protein sequence ID" value="KOM47146.1"/>
    <property type="molecule type" value="Genomic_DNA"/>
</dbReference>
<dbReference type="OMA" id="MENQAIK"/>
<reference evidence="2" key="1">
    <citation type="journal article" date="2015" name="Proc. Natl. Acad. Sci. U.S.A.">
        <title>Genome sequencing of adzuki bean (Vigna angularis) provides insight into high starch and low fat accumulation and domestication.</title>
        <authorList>
            <person name="Yang K."/>
            <person name="Tian Z."/>
            <person name="Chen C."/>
            <person name="Luo L."/>
            <person name="Zhao B."/>
            <person name="Wang Z."/>
            <person name="Yu L."/>
            <person name="Li Y."/>
            <person name="Sun Y."/>
            <person name="Li W."/>
            <person name="Chen Y."/>
            <person name="Li Y."/>
            <person name="Zhang Y."/>
            <person name="Ai D."/>
            <person name="Zhao J."/>
            <person name="Shang C."/>
            <person name="Ma Y."/>
            <person name="Wu B."/>
            <person name="Wang M."/>
            <person name="Gao L."/>
            <person name="Sun D."/>
            <person name="Zhang P."/>
            <person name="Guo F."/>
            <person name="Wang W."/>
            <person name="Li Y."/>
            <person name="Wang J."/>
            <person name="Varshney R.K."/>
            <person name="Wang J."/>
            <person name="Ling H.Q."/>
            <person name="Wan P."/>
        </authorList>
    </citation>
    <scope>NUCLEOTIDE SEQUENCE</scope>
    <source>
        <strain evidence="2">cv. Jingnong 6</strain>
    </source>
</reference>
<protein>
    <submittedName>
        <fullName evidence="1">Uncharacterized protein</fullName>
    </submittedName>
</protein>
<accession>A0A0L9UWN5</accession>
<proteinExistence type="predicted"/>
<dbReference type="Gramene" id="KOM47146">
    <property type="protein sequence ID" value="KOM47146"/>
    <property type="gene ID" value="LR48_Vigan07g085000"/>
</dbReference>
<sequence length="112" mass="12682">MTWLSSLGEIKVDWGQLIMKVVHGGREVEVKGDPSLTRRVVTPEALIKEKGIEMMSLVWSLSQTELVDEKTEESGLMQEEEVELEQILSAFEGVFRDPKASHPRGEWITESL</sequence>
<dbReference type="AlphaFoldDB" id="A0A0L9UWN5"/>
<organism evidence="1 2">
    <name type="scientific">Phaseolus angularis</name>
    <name type="common">Azuki bean</name>
    <name type="synonym">Vigna angularis</name>
    <dbReference type="NCBI Taxonomy" id="3914"/>
    <lineage>
        <taxon>Eukaryota</taxon>
        <taxon>Viridiplantae</taxon>
        <taxon>Streptophyta</taxon>
        <taxon>Embryophyta</taxon>
        <taxon>Tracheophyta</taxon>
        <taxon>Spermatophyta</taxon>
        <taxon>Magnoliopsida</taxon>
        <taxon>eudicotyledons</taxon>
        <taxon>Gunneridae</taxon>
        <taxon>Pentapetalae</taxon>
        <taxon>rosids</taxon>
        <taxon>fabids</taxon>
        <taxon>Fabales</taxon>
        <taxon>Fabaceae</taxon>
        <taxon>Papilionoideae</taxon>
        <taxon>50 kb inversion clade</taxon>
        <taxon>NPAAA clade</taxon>
        <taxon>indigoferoid/millettioid clade</taxon>
        <taxon>Phaseoleae</taxon>
        <taxon>Vigna</taxon>
    </lineage>
</organism>
<evidence type="ECO:0000313" key="1">
    <source>
        <dbReference type="EMBL" id="KOM47146.1"/>
    </source>
</evidence>
<gene>
    <name evidence="1" type="ORF">LR48_Vigan07g085000</name>
</gene>